<protein>
    <submittedName>
        <fullName evidence="3">Uncharacterized protein</fullName>
    </submittedName>
</protein>
<feature type="chain" id="PRO_5037756496" evidence="1">
    <location>
        <begin position="18"/>
        <end position="277"/>
    </location>
</feature>
<reference evidence="3" key="1">
    <citation type="submission" date="2022-11" db="UniProtKB">
        <authorList>
            <consortium name="WormBaseParasite"/>
        </authorList>
    </citation>
    <scope>IDENTIFICATION</scope>
</reference>
<keyword evidence="1" id="KW-0732">Signal</keyword>
<evidence type="ECO:0000256" key="1">
    <source>
        <dbReference type="SAM" id="SignalP"/>
    </source>
</evidence>
<dbReference type="InterPro" id="IPR036880">
    <property type="entry name" value="Kunitz_BPTI_sf"/>
</dbReference>
<dbReference type="WBParaSite" id="PgR050X_g062_t01">
    <property type="protein sequence ID" value="PgR050X_g062_t01"/>
    <property type="gene ID" value="PgR050X_g062"/>
</dbReference>
<dbReference type="AlphaFoldDB" id="A0A915BRA0"/>
<dbReference type="Proteomes" id="UP000887569">
    <property type="component" value="Unplaced"/>
</dbReference>
<keyword evidence="2" id="KW-1185">Reference proteome</keyword>
<dbReference type="SUPFAM" id="SSF57362">
    <property type="entry name" value="BPTI-like"/>
    <property type="match status" value="1"/>
</dbReference>
<proteinExistence type="predicted"/>
<accession>A0A915BRA0</accession>
<name>A0A915BRA0_PARUN</name>
<dbReference type="PANTHER" id="PTHR47248">
    <property type="entry name" value="PROTEIN CBG06772"/>
    <property type="match status" value="1"/>
</dbReference>
<evidence type="ECO:0000313" key="2">
    <source>
        <dbReference type="Proteomes" id="UP000887569"/>
    </source>
</evidence>
<evidence type="ECO:0000313" key="3">
    <source>
        <dbReference type="WBParaSite" id="PgR050X_g062_t01"/>
    </source>
</evidence>
<dbReference type="InterPro" id="IPR052861">
    <property type="entry name" value="BPTI/Kunitz_domain"/>
</dbReference>
<dbReference type="PANTHER" id="PTHR47248:SF7">
    <property type="entry name" value="BPTI_KUNITZ INHIBITOR DOMAIN-CONTAINING PROTEIN"/>
    <property type="match status" value="1"/>
</dbReference>
<feature type="signal peptide" evidence="1">
    <location>
        <begin position="1"/>
        <end position="17"/>
    </location>
</feature>
<dbReference type="GO" id="GO:0004867">
    <property type="term" value="F:serine-type endopeptidase inhibitor activity"/>
    <property type="evidence" value="ECO:0007669"/>
    <property type="project" value="InterPro"/>
</dbReference>
<organism evidence="2 3">
    <name type="scientific">Parascaris univalens</name>
    <name type="common">Nematode worm</name>
    <dbReference type="NCBI Taxonomy" id="6257"/>
    <lineage>
        <taxon>Eukaryota</taxon>
        <taxon>Metazoa</taxon>
        <taxon>Ecdysozoa</taxon>
        <taxon>Nematoda</taxon>
        <taxon>Chromadorea</taxon>
        <taxon>Rhabditida</taxon>
        <taxon>Spirurina</taxon>
        <taxon>Ascaridomorpha</taxon>
        <taxon>Ascaridoidea</taxon>
        <taxon>Ascarididae</taxon>
        <taxon>Parascaris</taxon>
    </lineage>
</organism>
<sequence>MKILLVLLILIAGEAIARRKFKRNSGPQCGGKPYYEQPIKYHYDEDIDLCVGIREHCGDEEDEGYDDVQSCVDDNLKAGHIKTVYVRCDPGRGVVKDSKTGKVLITRLCSKPDKFCLPDEYCYNATRYGYCCKENLPQQTAEESFSPQLAEETASPCLKNKIRFFYDDDVQLCLAYRDGCEQHGKSYDTIEECLRKSRFAKVIGRRIMHKSYMCIDGYKPATLSLSNNEKLPLQAKTSCEKKQFCAPEQICMQRGKLGYCCDKGYPSFQKFSFKKLP</sequence>